<evidence type="ECO:0000313" key="2">
    <source>
        <dbReference type="EMBL" id="MCV2874192.1"/>
    </source>
</evidence>
<organism evidence="2 3">
    <name type="scientific">Albidovulum litorale</name>
    <dbReference type="NCBI Taxonomy" id="2984134"/>
    <lineage>
        <taxon>Bacteria</taxon>
        <taxon>Pseudomonadati</taxon>
        <taxon>Pseudomonadota</taxon>
        <taxon>Alphaproteobacteria</taxon>
        <taxon>Rhodobacterales</taxon>
        <taxon>Paracoccaceae</taxon>
        <taxon>Albidovulum</taxon>
    </lineage>
</organism>
<name>A0ABT2ZT40_9RHOB</name>
<sequence>MTTDITNAKPRRRKAPAKRATKKDQLTRILRSATGADVAAIRAKLGWQAHTVRAALTGLRKAGHELVAEKPGQGKPTRYRIVGTPAATVSPDPAATDARETTDAR</sequence>
<dbReference type="EMBL" id="JAOWKZ010000005">
    <property type="protein sequence ID" value="MCV2874192.1"/>
    <property type="molecule type" value="Genomic_DNA"/>
</dbReference>
<proteinExistence type="predicted"/>
<keyword evidence="3" id="KW-1185">Reference proteome</keyword>
<accession>A0ABT2ZT40</accession>
<comment type="caution">
    <text evidence="2">The sequence shown here is derived from an EMBL/GenBank/DDBJ whole genome shotgun (WGS) entry which is preliminary data.</text>
</comment>
<evidence type="ECO:0000256" key="1">
    <source>
        <dbReference type="SAM" id="MobiDB-lite"/>
    </source>
</evidence>
<gene>
    <name evidence="2" type="ORF">OEZ71_17990</name>
</gene>
<dbReference type="RefSeq" id="WP_263741470.1">
    <property type="nucleotide sequence ID" value="NZ_JAOWKZ010000005.1"/>
</dbReference>
<dbReference type="InterPro" id="IPR021880">
    <property type="entry name" value="DUF3489"/>
</dbReference>
<reference evidence="2 3" key="1">
    <citation type="submission" date="2022-10" db="EMBL/GenBank/DDBJ databases">
        <title>Defluviimonas sp. nov., isolated from ocean surface sediments.</title>
        <authorList>
            <person name="He W."/>
            <person name="Wang L."/>
            <person name="Zhang D.-F."/>
        </authorList>
    </citation>
    <scope>NUCLEOTIDE SEQUENCE [LARGE SCALE GENOMIC DNA]</scope>
    <source>
        <strain evidence="2 3">WL0050</strain>
    </source>
</reference>
<feature type="compositionally biased region" description="Basic residues" evidence="1">
    <location>
        <begin position="9"/>
        <end position="21"/>
    </location>
</feature>
<evidence type="ECO:0000313" key="3">
    <source>
        <dbReference type="Proteomes" id="UP001652564"/>
    </source>
</evidence>
<feature type="region of interest" description="Disordered" evidence="1">
    <location>
        <begin position="1"/>
        <end position="25"/>
    </location>
</feature>
<protein>
    <submittedName>
        <fullName evidence="2">DUF3489 domain-containing protein</fullName>
    </submittedName>
</protein>
<feature type="region of interest" description="Disordered" evidence="1">
    <location>
        <begin position="68"/>
        <end position="105"/>
    </location>
</feature>
<dbReference type="Pfam" id="PF11994">
    <property type="entry name" value="DUF3489"/>
    <property type="match status" value="1"/>
</dbReference>
<dbReference type="Proteomes" id="UP001652564">
    <property type="component" value="Unassembled WGS sequence"/>
</dbReference>